<keyword evidence="2" id="KW-1185">Reference proteome</keyword>
<dbReference type="EMBL" id="JBBPBM010000144">
    <property type="protein sequence ID" value="KAK8504173.1"/>
    <property type="molecule type" value="Genomic_DNA"/>
</dbReference>
<accession>A0ABR2BAR7</accession>
<organism evidence="1 2">
    <name type="scientific">Hibiscus sabdariffa</name>
    <name type="common">roselle</name>
    <dbReference type="NCBI Taxonomy" id="183260"/>
    <lineage>
        <taxon>Eukaryota</taxon>
        <taxon>Viridiplantae</taxon>
        <taxon>Streptophyta</taxon>
        <taxon>Embryophyta</taxon>
        <taxon>Tracheophyta</taxon>
        <taxon>Spermatophyta</taxon>
        <taxon>Magnoliopsida</taxon>
        <taxon>eudicotyledons</taxon>
        <taxon>Gunneridae</taxon>
        <taxon>Pentapetalae</taxon>
        <taxon>rosids</taxon>
        <taxon>malvids</taxon>
        <taxon>Malvales</taxon>
        <taxon>Malvaceae</taxon>
        <taxon>Malvoideae</taxon>
        <taxon>Hibiscus</taxon>
    </lineage>
</organism>
<name>A0ABR2BAR7_9ROSI</name>
<evidence type="ECO:0000313" key="2">
    <source>
        <dbReference type="Proteomes" id="UP001472677"/>
    </source>
</evidence>
<gene>
    <name evidence="1" type="ORF">V6N12_044720</name>
</gene>
<comment type="caution">
    <text evidence="1">The sequence shown here is derived from an EMBL/GenBank/DDBJ whole genome shotgun (WGS) entry which is preliminary data.</text>
</comment>
<evidence type="ECO:0000313" key="1">
    <source>
        <dbReference type="EMBL" id="KAK8504173.1"/>
    </source>
</evidence>
<dbReference type="Proteomes" id="UP001472677">
    <property type="component" value="Unassembled WGS sequence"/>
</dbReference>
<proteinExistence type="predicted"/>
<reference evidence="1 2" key="1">
    <citation type="journal article" date="2024" name="G3 (Bethesda)">
        <title>Genome assembly of Hibiscus sabdariffa L. provides insights into metabolisms of medicinal natural products.</title>
        <authorList>
            <person name="Kim T."/>
        </authorList>
    </citation>
    <scope>NUCLEOTIDE SEQUENCE [LARGE SCALE GENOMIC DNA]</scope>
    <source>
        <strain evidence="1">TK-2024</strain>
        <tissue evidence="1">Old leaves</tissue>
    </source>
</reference>
<protein>
    <submittedName>
        <fullName evidence="1">Uncharacterized protein</fullName>
    </submittedName>
</protein>
<sequence>MEERDGSDGNLSTCPDDCGERGEDKLVNCHGLAIDMNLVHHHMVWSNVHMLSLRMVAMGVSESYGSHGDSS</sequence>